<comment type="caution">
    <text evidence="6">The sequence shown here is derived from an EMBL/GenBank/DDBJ whole genome shotgun (WGS) entry which is preliminary data.</text>
</comment>
<evidence type="ECO:0000313" key="7">
    <source>
        <dbReference type="Proteomes" id="UP000774570"/>
    </source>
</evidence>
<evidence type="ECO:0000256" key="4">
    <source>
        <dbReference type="PROSITE-ProRule" id="PRU00473"/>
    </source>
</evidence>
<dbReference type="PRINTS" id="PR01021">
    <property type="entry name" value="OMPADOMAIN"/>
</dbReference>
<dbReference type="CDD" id="cd07185">
    <property type="entry name" value="OmpA_C-like"/>
    <property type="match status" value="1"/>
</dbReference>
<sequence>MAVEASAAHLDVLSLNREADRTVTAHLRIVNDGQGTLEPSTILNELGTPADLDNDGGDPLSRTNVRSSASGIGLLDAKGGNLYLPLRTKDYECVCTGLGGTSVRPGASLDVYAVYPALPAAVQRVTVTAPLTVPLQDVPIAGAPAAAGAGRPTVPPQASLAPPRVLPVVSVSEGADEGVDDGPGGRAVRLSSDVLFALNKADLTPRATALLQKVAQQIDASTGTTVKVDGYTDSSGNDAINKPLSGRRAKAVSTWLKQHVTRQGITFTAAGHGSASPVASNDTEEGRRHNRRTTVSFARPVPPAPQISGAPYRLAPGAPPVLGSGAFTPAAASGLKAEVNSLHRDATGLVTLVFTLRNTGTREVSVSIALERNERLHGGFQARRTYSVGGVMLYDTAARVRYEPLKTSNGECLCTSTADFDAHSRLNPGDSAIYSATYLPAAQTSTVELRLPWQDQNGATVTGLTVK</sequence>
<comment type="subcellular location">
    <subcellularLocation>
        <location evidence="1">Cell outer membrane</location>
    </subcellularLocation>
</comment>
<dbReference type="RefSeq" id="WP_220170866.1">
    <property type="nucleotide sequence ID" value="NZ_JAIBOA010000037.1"/>
</dbReference>
<reference evidence="6 7" key="1">
    <citation type="submission" date="2021-07" db="EMBL/GenBank/DDBJ databases">
        <title>Actinomadura sp. PM05-2 isolated from lichen.</title>
        <authorList>
            <person name="Somphong A."/>
            <person name="Phongsopitanun W."/>
            <person name="Tanasupawat S."/>
            <person name="Peongsungnone V."/>
        </authorList>
    </citation>
    <scope>NUCLEOTIDE SEQUENCE [LARGE SCALE GENOMIC DNA]</scope>
    <source>
        <strain evidence="6 7">PM05-2</strain>
    </source>
</reference>
<protein>
    <submittedName>
        <fullName evidence="6">OmpA family protein</fullName>
    </submittedName>
</protein>
<evidence type="ECO:0000256" key="2">
    <source>
        <dbReference type="ARBA" id="ARBA00023136"/>
    </source>
</evidence>
<dbReference type="Proteomes" id="UP000774570">
    <property type="component" value="Unassembled WGS sequence"/>
</dbReference>
<keyword evidence="2 4" id="KW-0472">Membrane</keyword>
<dbReference type="SUPFAM" id="SSF103088">
    <property type="entry name" value="OmpA-like"/>
    <property type="match status" value="1"/>
</dbReference>
<evidence type="ECO:0000256" key="3">
    <source>
        <dbReference type="ARBA" id="ARBA00023237"/>
    </source>
</evidence>
<dbReference type="InterPro" id="IPR006664">
    <property type="entry name" value="OMP_bac"/>
</dbReference>
<dbReference type="PROSITE" id="PS51123">
    <property type="entry name" value="OMPA_2"/>
    <property type="match status" value="1"/>
</dbReference>
<keyword evidence="7" id="KW-1185">Reference proteome</keyword>
<evidence type="ECO:0000259" key="5">
    <source>
        <dbReference type="PROSITE" id="PS51123"/>
    </source>
</evidence>
<evidence type="ECO:0000313" key="6">
    <source>
        <dbReference type="EMBL" id="MBW8487638.1"/>
    </source>
</evidence>
<feature type="domain" description="OmpA-like" evidence="5">
    <location>
        <begin position="183"/>
        <end position="301"/>
    </location>
</feature>
<dbReference type="Pfam" id="PF00691">
    <property type="entry name" value="OmpA"/>
    <property type="match status" value="1"/>
</dbReference>
<keyword evidence="3" id="KW-0998">Cell outer membrane</keyword>
<dbReference type="EMBL" id="JAIBOA010000037">
    <property type="protein sequence ID" value="MBW8487638.1"/>
    <property type="molecule type" value="Genomic_DNA"/>
</dbReference>
<dbReference type="PANTHER" id="PTHR30329">
    <property type="entry name" value="STATOR ELEMENT OF FLAGELLAR MOTOR COMPLEX"/>
    <property type="match status" value="1"/>
</dbReference>
<dbReference type="InterPro" id="IPR050330">
    <property type="entry name" value="Bact_OuterMem_StrucFunc"/>
</dbReference>
<gene>
    <name evidence="6" type="ORF">K1Y72_35165</name>
</gene>
<proteinExistence type="predicted"/>
<dbReference type="Gene3D" id="3.30.1330.60">
    <property type="entry name" value="OmpA-like domain"/>
    <property type="match status" value="1"/>
</dbReference>
<dbReference type="PANTHER" id="PTHR30329:SF21">
    <property type="entry name" value="LIPOPROTEIN YIAD-RELATED"/>
    <property type="match status" value="1"/>
</dbReference>
<evidence type="ECO:0000256" key="1">
    <source>
        <dbReference type="ARBA" id="ARBA00004442"/>
    </source>
</evidence>
<organism evidence="6 7">
    <name type="scientific">Actinomadura parmotrematis</name>
    <dbReference type="NCBI Taxonomy" id="2864039"/>
    <lineage>
        <taxon>Bacteria</taxon>
        <taxon>Bacillati</taxon>
        <taxon>Actinomycetota</taxon>
        <taxon>Actinomycetes</taxon>
        <taxon>Streptosporangiales</taxon>
        <taxon>Thermomonosporaceae</taxon>
        <taxon>Actinomadura</taxon>
    </lineage>
</organism>
<name>A0ABS7G4J2_9ACTN</name>
<dbReference type="InterPro" id="IPR036737">
    <property type="entry name" value="OmpA-like_sf"/>
</dbReference>
<accession>A0ABS7G4J2</accession>
<dbReference type="InterPro" id="IPR006665">
    <property type="entry name" value="OmpA-like"/>
</dbReference>